<proteinExistence type="predicted"/>
<comment type="caution">
    <text evidence="1">The sequence shown here is derived from an EMBL/GenBank/DDBJ whole genome shotgun (WGS) entry which is preliminary data.</text>
</comment>
<dbReference type="EMBL" id="JBJUIK010000003">
    <property type="protein sequence ID" value="KAL3532357.1"/>
    <property type="molecule type" value="Genomic_DNA"/>
</dbReference>
<sequence length="260" mass="29193">MAPCSGCCLWKRGVLFDNAPRDPAASFRPSSLSTVRVEHDLAGMLAERYINKIIDICVTVPEHVNDNHCVRETHAVLREAHQDIFYEQVFELVNCSAFNPSIDNQTVSSTAANNLESESVPMQSFEEGKHNAKKSAFLNQTSFQIYLLQLYEHLFVKAKSGYASTGRSQVPGQLVKDSSNLLGHSACLLLTESSQSELLNWKVWYESTLLSLASDGKTKCRRQLSFSYPYFVDTNFISHVVIDTLKVHGFPYVHLMSHPT</sequence>
<name>A0ABD3AMH1_9GENT</name>
<evidence type="ECO:0000313" key="2">
    <source>
        <dbReference type="Proteomes" id="UP001630127"/>
    </source>
</evidence>
<dbReference type="AlphaFoldDB" id="A0ABD3AMH1"/>
<organism evidence="1 2">
    <name type="scientific">Cinchona calisaya</name>
    <dbReference type="NCBI Taxonomy" id="153742"/>
    <lineage>
        <taxon>Eukaryota</taxon>
        <taxon>Viridiplantae</taxon>
        <taxon>Streptophyta</taxon>
        <taxon>Embryophyta</taxon>
        <taxon>Tracheophyta</taxon>
        <taxon>Spermatophyta</taxon>
        <taxon>Magnoliopsida</taxon>
        <taxon>eudicotyledons</taxon>
        <taxon>Gunneridae</taxon>
        <taxon>Pentapetalae</taxon>
        <taxon>asterids</taxon>
        <taxon>lamiids</taxon>
        <taxon>Gentianales</taxon>
        <taxon>Rubiaceae</taxon>
        <taxon>Cinchonoideae</taxon>
        <taxon>Cinchoneae</taxon>
        <taxon>Cinchona</taxon>
    </lineage>
</organism>
<evidence type="ECO:0000313" key="1">
    <source>
        <dbReference type="EMBL" id="KAL3532357.1"/>
    </source>
</evidence>
<keyword evidence="2" id="KW-1185">Reference proteome</keyword>
<dbReference type="Proteomes" id="UP001630127">
    <property type="component" value="Unassembled WGS sequence"/>
</dbReference>
<protein>
    <submittedName>
        <fullName evidence="1">Uncharacterized protein</fullName>
    </submittedName>
</protein>
<gene>
    <name evidence="1" type="ORF">ACH5RR_005878</name>
</gene>
<reference evidence="1 2" key="1">
    <citation type="submission" date="2024-11" db="EMBL/GenBank/DDBJ databases">
        <title>A near-complete genome assembly of Cinchona calisaya.</title>
        <authorList>
            <person name="Lian D.C."/>
            <person name="Zhao X.W."/>
            <person name="Wei L."/>
        </authorList>
    </citation>
    <scope>NUCLEOTIDE SEQUENCE [LARGE SCALE GENOMIC DNA]</scope>
    <source>
        <tissue evidence="1">Nenye</tissue>
    </source>
</reference>
<accession>A0ABD3AMH1</accession>